<evidence type="ECO:0000313" key="2">
    <source>
        <dbReference type="Proteomes" id="UP000275078"/>
    </source>
</evidence>
<dbReference type="AlphaFoldDB" id="A0A3N4IM93"/>
<gene>
    <name evidence="1" type="ORF">BJ508DRAFT_411798</name>
</gene>
<accession>A0A3N4IM93</accession>
<reference evidence="1 2" key="1">
    <citation type="journal article" date="2018" name="Nat. Ecol. Evol.">
        <title>Pezizomycetes genomes reveal the molecular basis of ectomycorrhizal truffle lifestyle.</title>
        <authorList>
            <person name="Murat C."/>
            <person name="Payen T."/>
            <person name="Noel B."/>
            <person name="Kuo A."/>
            <person name="Morin E."/>
            <person name="Chen J."/>
            <person name="Kohler A."/>
            <person name="Krizsan K."/>
            <person name="Balestrini R."/>
            <person name="Da Silva C."/>
            <person name="Montanini B."/>
            <person name="Hainaut M."/>
            <person name="Levati E."/>
            <person name="Barry K.W."/>
            <person name="Belfiori B."/>
            <person name="Cichocki N."/>
            <person name="Clum A."/>
            <person name="Dockter R.B."/>
            <person name="Fauchery L."/>
            <person name="Guy J."/>
            <person name="Iotti M."/>
            <person name="Le Tacon F."/>
            <person name="Lindquist E.A."/>
            <person name="Lipzen A."/>
            <person name="Malagnac F."/>
            <person name="Mello A."/>
            <person name="Molinier V."/>
            <person name="Miyauchi S."/>
            <person name="Poulain J."/>
            <person name="Riccioni C."/>
            <person name="Rubini A."/>
            <person name="Sitrit Y."/>
            <person name="Splivallo R."/>
            <person name="Traeger S."/>
            <person name="Wang M."/>
            <person name="Zifcakova L."/>
            <person name="Wipf D."/>
            <person name="Zambonelli A."/>
            <person name="Paolocci F."/>
            <person name="Nowrousian M."/>
            <person name="Ottonello S."/>
            <person name="Baldrian P."/>
            <person name="Spatafora J.W."/>
            <person name="Henrissat B."/>
            <person name="Nagy L.G."/>
            <person name="Aury J.M."/>
            <person name="Wincker P."/>
            <person name="Grigoriev I.V."/>
            <person name="Bonfante P."/>
            <person name="Martin F.M."/>
        </authorList>
    </citation>
    <scope>NUCLEOTIDE SEQUENCE [LARGE SCALE GENOMIC DNA]</scope>
    <source>
        <strain evidence="1 2">RN42</strain>
    </source>
</reference>
<evidence type="ECO:0000313" key="1">
    <source>
        <dbReference type="EMBL" id="RPA85828.1"/>
    </source>
</evidence>
<proteinExistence type="predicted"/>
<protein>
    <submittedName>
        <fullName evidence="1">Uncharacterized protein</fullName>
    </submittedName>
</protein>
<sequence>MARIIAAILKPKRGFDMTGELSIGRAVSQLTNLANKVHQTWKIYRISPTSTCYSTRMEFGISTEVFDWYESWRK</sequence>
<organism evidence="1 2">
    <name type="scientific">Ascobolus immersus RN42</name>
    <dbReference type="NCBI Taxonomy" id="1160509"/>
    <lineage>
        <taxon>Eukaryota</taxon>
        <taxon>Fungi</taxon>
        <taxon>Dikarya</taxon>
        <taxon>Ascomycota</taxon>
        <taxon>Pezizomycotina</taxon>
        <taxon>Pezizomycetes</taxon>
        <taxon>Pezizales</taxon>
        <taxon>Ascobolaceae</taxon>
        <taxon>Ascobolus</taxon>
    </lineage>
</organism>
<dbReference type="EMBL" id="ML119652">
    <property type="protein sequence ID" value="RPA85828.1"/>
    <property type="molecule type" value="Genomic_DNA"/>
</dbReference>
<keyword evidence="2" id="KW-1185">Reference proteome</keyword>
<dbReference type="Proteomes" id="UP000275078">
    <property type="component" value="Unassembled WGS sequence"/>
</dbReference>
<name>A0A3N4IM93_ASCIM</name>